<sequence length="89" mass="9728">MDDLESEVKALIVTSLNLEDLGPEDIDSEEPLFVEGLGLDSIDALELGVALRKKYGLKIESVGEDIKAHFATVRSLARFIRSQQAAQQA</sequence>
<dbReference type="InterPro" id="IPR006162">
    <property type="entry name" value="Ppantetheine_attach_site"/>
</dbReference>
<dbReference type="AlphaFoldDB" id="A0A2S2CP68"/>
<dbReference type="NCBIfam" id="NF006617">
    <property type="entry name" value="PRK09184.1"/>
    <property type="match status" value="1"/>
</dbReference>
<proteinExistence type="predicted"/>
<keyword evidence="1" id="KW-0596">Phosphopantetheine</keyword>
<reference evidence="5" key="1">
    <citation type="submission" date="2018-05" db="EMBL/GenBank/DDBJ databases">
        <title>Azospirillum thermophila sp. nov., a novel isolated from hot spring.</title>
        <authorList>
            <person name="Zhao Z."/>
        </authorList>
    </citation>
    <scope>NUCLEOTIDE SEQUENCE [LARGE SCALE GENOMIC DNA]</scope>
    <source>
        <strain evidence="5">CFH 70021</strain>
    </source>
</reference>
<accession>A0A2S2CP68</accession>
<evidence type="ECO:0000259" key="3">
    <source>
        <dbReference type="PROSITE" id="PS50075"/>
    </source>
</evidence>
<dbReference type="SUPFAM" id="SSF47336">
    <property type="entry name" value="ACP-like"/>
    <property type="match status" value="1"/>
</dbReference>
<protein>
    <submittedName>
        <fullName evidence="4">Acyl carrier protein</fullName>
    </submittedName>
</protein>
<evidence type="ECO:0000256" key="1">
    <source>
        <dbReference type="ARBA" id="ARBA00022450"/>
    </source>
</evidence>
<dbReference type="PROSITE" id="PS00012">
    <property type="entry name" value="PHOSPHOPANTETHEINE"/>
    <property type="match status" value="1"/>
</dbReference>
<dbReference type="PROSITE" id="PS50075">
    <property type="entry name" value="CARRIER"/>
    <property type="match status" value="1"/>
</dbReference>
<dbReference type="InterPro" id="IPR009081">
    <property type="entry name" value="PP-bd_ACP"/>
</dbReference>
<dbReference type="Proteomes" id="UP000245629">
    <property type="component" value="Chromosome 2"/>
</dbReference>
<keyword evidence="5" id="KW-1185">Reference proteome</keyword>
<dbReference type="OrthoDB" id="9803943at2"/>
<evidence type="ECO:0000256" key="2">
    <source>
        <dbReference type="ARBA" id="ARBA00022553"/>
    </source>
</evidence>
<evidence type="ECO:0000313" key="5">
    <source>
        <dbReference type="Proteomes" id="UP000245629"/>
    </source>
</evidence>
<keyword evidence="2" id="KW-0597">Phosphoprotein</keyword>
<dbReference type="Pfam" id="PF00550">
    <property type="entry name" value="PP-binding"/>
    <property type="match status" value="1"/>
</dbReference>
<dbReference type="InterPro" id="IPR036736">
    <property type="entry name" value="ACP-like_sf"/>
</dbReference>
<feature type="domain" description="Carrier" evidence="3">
    <location>
        <begin position="2"/>
        <end position="84"/>
    </location>
</feature>
<dbReference type="KEGG" id="azz:DEW08_08385"/>
<dbReference type="RefSeq" id="WP_109326158.1">
    <property type="nucleotide sequence ID" value="NZ_CP029353.1"/>
</dbReference>
<gene>
    <name evidence="4" type="ORF">DEW08_08385</name>
</gene>
<evidence type="ECO:0000313" key="4">
    <source>
        <dbReference type="EMBL" id="AWK86258.1"/>
    </source>
</evidence>
<dbReference type="Gene3D" id="1.10.1200.10">
    <property type="entry name" value="ACP-like"/>
    <property type="match status" value="1"/>
</dbReference>
<name>A0A2S2CP68_9PROT</name>
<organism evidence="4 5">
    <name type="scientific">Azospirillum thermophilum</name>
    <dbReference type="NCBI Taxonomy" id="2202148"/>
    <lineage>
        <taxon>Bacteria</taxon>
        <taxon>Pseudomonadati</taxon>
        <taxon>Pseudomonadota</taxon>
        <taxon>Alphaproteobacteria</taxon>
        <taxon>Rhodospirillales</taxon>
        <taxon>Azospirillaceae</taxon>
        <taxon>Azospirillum</taxon>
    </lineage>
</organism>
<dbReference type="EMBL" id="CP029353">
    <property type="protein sequence ID" value="AWK86258.1"/>
    <property type="molecule type" value="Genomic_DNA"/>
</dbReference>